<keyword evidence="2" id="KW-1185">Reference proteome</keyword>
<evidence type="ECO:0000313" key="2">
    <source>
        <dbReference type="Proteomes" id="UP001165960"/>
    </source>
</evidence>
<organism evidence="1 2">
    <name type="scientific">Entomophthora muscae</name>
    <dbReference type="NCBI Taxonomy" id="34485"/>
    <lineage>
        <taxon>Eukaryota</taxon>
        <taxon>Fungi</taxon>
        <taxon>Fungi incertae sedis</taxon>
        <taxon>Zoopagomycota</taxon>
        <taxon>Entomophthoromycotina</taxon>
        <taxon>Entomophthoromycetes</taxon>
        <taxon>Entomophthorales</taxon>
        <taxon>Entomophthoraceae</taxon>
        <taxon>Entomophthora</taxon>
    </lineage>
</organism>
<name>A0ACC2U5Z5_9FUNG</name>
<dbReference type="Proteomes" id="UP001165960">
    <property type="component" value="Unassembled WGS sequence"/>
</dbReference>
<comment type="caution">
    <text evidence="1">The sequence shown here is derived from an EMBL/GenBank/DDBJ whole genome shotgun (WGS) entry which is preliminary data.</text>
</comment>
<evidence type="ECO:0000313" key="1">
    <source>
        <dbReference type="EMBL" id="KAJ9081971.1"/>
    </source>
</evidence>
<dbReference type="EMBL" id="QTSX02001449">
    <property type="protein sequence ID" value="KAJ9081971.1"/>
    <property type="molecule type" value="Genomic_DNA"/>
</dbReference>
<gene>
    <name evidence="1" type="primary">TIM13</name>
    <name evidence="1" type="ORF">DSO57_1009192</name>
</gene>
<proteinExistence type="predicted"/>
<accession>A0ACC2U5Z5</accession>
<sequence>MALFGSSNSNNQKQQIMDQVKSELAMANAQELISKLNDKCYSKCIPVPGSELSLSEQTCVSKCIDRYIEAWNKVSEVYLLRVQKESQK</sequence>
<reference evidence="1" key="1">
    <citation type="submission" date="2022-04" db="EMBL/GenBank/DDBJ databases">
        <title>Genome of the entomopathogenic fungus Entomophthora muscae.</title>
        <authorList>
            <person name="Elya C."/>
            <person name="Lovett B.R."/>
            <person name="Lee E."/>
            <person name="Macias A.M."/>
            <person name="Hajek A.E."/>
            <person name="De Bivort B.L."/>
            <person name="Kasson M.T."/>
            <person name="De Fine Licht H.H."/>
            <person name="Stajich J.E."/>
        </authorList>
    </citation>
    <scope>NUCLEOTIDE SEQUENCE</scope>
    <source>
        <strain evidence="1">Berkeley</strain>
    </source>
</reference>
<protein>
    <submittedName>
        <fullName evidence="1">Protein translocase subunit</fullName>
    </submittedName>
</protein>